<dbReference type="STRING" id="796925.A0A137PEE6"/>
<evidence type="ECO:0000313" key="2">
    <source>
        <dbReference type="EMBL" id="KXN73384.1"/>
    </source>
</evidence>
<accession>A0A137PEE6</accession>
<dbReference type="EMBL" id="KQ964437">
    <property type="protein sequence ID" value="KXN73384.1"/>
    <property type="molecule type" value="Genomic_DNA"/>
</dbReference>
<name>A0A137PEE6_CONC2</name>
<evidence type="ECO:0000259" key="1">
    <source>
        <dbReference type="Pfam" id="PF12222"/>
    </source>
</evidence>
<dbReference type="OrthoDB" id="1612078at2759"/>
<dbReference type="InterPro" id="IPR056948">
    <property type="entry name" value="PNGaseA_N"/>
</dbReference>
<dbReference type="InterPro" id="IPR021102">
    <property type="entry name" value="PNGase_A"/>
</dbReference>
<dbReference type="Pfam" id="PF12222">
    <property type="entry name" value="PNGaseA"/>
    <property type="match status" value="1"/>
</dbReference>
<dbReference type="Proteomes" id="UP000070444">
    <property type="component" value="Unassembled WGS sequence"/>
</dbReference>
<sequence length="483" mass="55791">MKLNLVFSISQLNFIVEANKRQYLYRKYVYSGGIYIDDSLSTINESNNKTGYNYESPFELAIVPIARSGSKPDCEINLMHYEFGNSYAVLSWKGYSKGTQFDRIAAVTAEPTREWFSWEFSVDVTRYRSLLNKDRALTVSLNNIVSEIYTGPYLIDIKLEIYLDKRSPYQKPDSVYKRPDDDIIGISQFRKNNKPWFTMESNKTVNFKLPQVPSNTQRALLEVFVTGNGKEEFWQFNTHDDFAVANDLLRYVPLRELQVSVNVFTGGLSPSLWRPISGIGSFSTDPIRFELSQFLGDLIKNPNREIELLNNEDDIGENSGMTSFNSLNFQSVLIEDGKIRLETARKLVFEHGLKPQICYENQYGVRELHKELFKSKWKLYGQTEYQAFKPSGFLVNATMTVEGKFGRRPDMPTEIDGASDSTVNYWSKLDTQEECFKRSVKTEDGCTTQDRKPPKLLRIFYNLTKTNKLGFNSEIYELHINIH</sequence>
<proteinExistence type="predicted"/>
<dbReference type="AlphaFoldDB" id="A0A137PEE6"/>
<keyword evidence="3" id="KW-1185">Reference proteome</keyword>
<gene>
    <name evidence="2" type="ORF">CONCODRAFT_3615</name>
</gene>
<feature type="domain" description="Peptide N-acetyl-beta-D-glucosaminyl asparaginase amidase A N-terminal" evidence="1">
    <location>
        <begin position="87"/>
        <end position="309"/>
    </location>
</feature>
<protein>
    <recommendedName>
        <fullName evidence="1">Peptide N-acetyl-beta-D-glucosaminyl asparaginase amidase A N-terminal domain-containing protein</fullName>
    </recommendedName>
</protein>
<organism evidence="2 3">
    <name type="scientific">Conidiobolus coronatus (strain ATCC 28846 / CBS 209.66 / NRRL 28638)</name>
    <name type="common">Delacroixia coronata</name>
    <dbReference type="NCBI Taxonomy" id="796925"/>
    <lineage>
        <taxon>Eukaryota</taxon>
        <taxon>Fungi</taxon>
        <taxon>Fungi incertae sedis</taxon>
        <taxon>Zoopagomycota</taxon>
        <taxon>Entomophthoromycotina</taxon>
        <taxon>Entomophthoromycetes</taxon>
        <taxon>Entomophthorales</taxon>
        <taxon>Ancylistaceae</taxon>
        <taxon>Conidiobolus</taxon>
    </lineage>
</organism>
<dbReference type="PANTHER" id="PTHR31104">
    <property type="entry name" value="PEPTIDE-N4-(N-ACETYL-BETA-GLUCOSAMINYL)ASPARAGINE AMIDASE A PROTEIN"/>
    <property type="match status" value="1"/>
</dbReference>
<reference evidence="2 3" key="1">
    <citation type="journal article" date="2015" name="Genome Biol. Evol.">
        <title>Phylogenomic analyses indicate that early fungi evolved digesting cell walls of algal ancestors of land plants.</title>
        <authorList>
            <person name="Chang Y."/>
            <person name="Wang S."/>
            <person name="Sekimoto S."/>
            <person name="Aerts A.L."/>
            <person name="Choi C."/>
            <person name="Clum A."/>
            <person name="LaButti K.M."/>
            <person name="Lindquist E.A."/>
            <person name="Yee Ngan C."/>
            <person name="Ohm R.A."/>
            <person name="Salamov A.A."/>
            <person name="Grigoriev I.V."/>
            <person name="Spatafora J.W."/>
            <person name="Berbee M.L."/>
        </authorList>
    </citation>
    <scope>NUCLEOTIDE SEQUENCE [LARGE SCALE GENOMIC DNA]</scope>
    <source>
        <strain evidence="2 3">NRRL 28638</strain>
    </source>
</reference>
<evidence type="ECO:0000313" key="3">
    <source>
        <dbReference type="Proteomes" id="UP000070444"/>
    </source>
</evidence>